<evidence type="ECO:0000313" key="2">
    <source>
        <dbReference type="EMBL" id="SDN13345.1"/>
    </source>
</evidence>
<protein>
    <recommendedName>
        <fullName evidence="4">Peptidase inhibitor family I36</fullName>
    </recommendedName>
</protein>
<keyword evidence="1" id="KW-0732">Signal</keyword>
<accession>A0A1G9YXD0</accession>
<gene>
    <name evidence="2" type="ORF">SAMN04489726_5091</name>
</gene>
<feature type="chain" id="PRO_5009246406" description="Peptidase inhibitor family I36" evidence="1">
    <location>
        <begin position="28"/>
        <end position="120"/>
    </location>
</feature>
<dbReference type="EMBL" id="LT629701">
    <property type="protein sequence ID" value="SDN13345.1"/>
    <property type="molecule type" value="Genomic_DNA"/>
</dbReference>
<name>A0A1G9YXD0_ALLAB</name>
<dbReference type="RefSeq" id="WP_030427447.1">
    <property type="nucleotide sequence ID" value="NZ_JOEF01000002.1"/>
</dbReference>
<keyword evidence="3" id="KW-1185">Reference proteome</keyword>
<dbReference type="STRING" id="211114.SAMN04489726_5091"/>
<reference evidence="2 3" key="1">
    <citation type="submission" date="2016-10" db="EMBL/GenBank/DDBJ databases">
        <authorList>
            <person name="de Groot N.N."/>
        </authorList>
    </citation>
    <scope>NUCLEOTIDE SEQUENCE [LARGE SCALE GENOMIC DNA]</scope>
    <source>
        <strain evidence="2 3">DSM 44149</strain>
    </source>
</reference>
<dbReference type="AlphaFoldDB" id="A0A1G9YXD0"/>
<feature type="signal peptide" evidence="1">
    <location>
        <begin position="1"/>
        <end position="27"/>
    </location>
</feature>
<dbReference type="Proteomes" id="UP000183376">
    <property type="component" value="Chromosome I"/>
</dbReference>
<proteinExistence type="predicted"/>
<evidence type="ECO:0008006" key="4">
    <source>
        <dbReference type="Google" id="ProtNLM"/>
    </source>
</evidence>
<dbReference type="OrthoDB" id="3692308at2"/>
<evidence type="ECO:0000256" key="1">
    <source>
        <dbReference type="SAM" id="SignalP"/>
    </source>
</evidence>
<sequence length="120" mass="12924">MARTGKPFAAAALAVGIAFMTTPAASAGGYSKRCPAESVCRVEGHDFPGGTLSIDADAIGGPNTRVRIRYKGDHAQRCVAEFWVNDPPRSWVCHNTHPGHYRVIVDAPERHDALVVGARW</sequence>
<evidence type="ECO:0000313" key="3">
    <source>
        <dbReference type="Proteomes" id="UP000183376"/>
    </source>
</evidence>
<organism evidence="2 3">
    <name type="scientific">Allokutzneria albata</name>
    <name type="common">Kibdelosporangium albatum</name>
    <dbReference type="NCBI Taxonomy" id="211114"/>
    <lineage>
        <taxon>Bacteria</taxon>
        <taxon>Bacillati</taxon>
        <taxon>Actinomycetota</taxon>
        <taxon>Actinomycetes</taxon>
        <taxon>Pseudonocardiales</taxon>
        <taxon>Pseudonocardiaceae</taxon>
        <taxon>Allokutzneria</taxon>
    </lineage>
</organism>